<reference evidence="2" key="1">
    <citation type="journal article" date="2023" name="Plant J.">
        <title>The genome of the king protea, Protea cynaroides.</title>
        <authorList>
            <person name="Chang J."/>
            <person name="Duong T.A."/>
            <person name="Schoeman C."/>
            <person name="Ma X."/>
            <person name="Roodt D."/>
            <person name="Barker N."/>
            <person name="Li Z."/>
            <person name="Van de Peer Y."/>
            <person name="Mizrachi E."/>
        </authorList>
    </citation>
    <scope>NUCLEOTIDE SEQUENCE</scope>
    <source>
        <tissue evidence="2">Young leaves</tissue>
    </source>
</reference>
<evidence type="ECO:0000313" key="3">
    <source>
        <dbReference type="Proteomes" id="UP001141806"/>
    </source>
</evidence>
<feature type="compositionally biased region" description="Basic and acidic residues" evidence="1">
    <location>
        <begin position="19"/>
        <end position="56"/>
    </location>
</feature>
<proteinExistence type="predicted"/>
<dbReference type="Proteomes" id="UP001141806">
    <property type="component" value="Unassembled WGS sequence"/>
</dbReference>
<gene>
    <name evidence="2" type="ORF">NE237_021724</name>
</gene>
<evidence type="ECO:0000256" key="1">
    <source>
        <dbReference type="SAM" id="MobiDB-lite"/>
    </source>
</evidence>
<comment type="caution">
    <text evidence="2">The sequence shown here is derived from an EMBL/GenBank/DDBJ whole genome shotgun (WGS) entry which is preliminary data.</text>
</comment>
<feature type="region of interest" description="Disordered" evidence="1">
    <location>
        <begin position="1"/>
        <end position="64"/>
    </location>
</feature>
<accession>A0A9Q0H9M3</accession>
<dbReference type="EMBL" id="JAMYWD010000009">
    <property type="protein sequence ID" value="KAJ4961814.1"/>
    <property type="molecule type" value="Genomic_DNA"/>
</dbReference>
<keyword evidence="3" id="KW-1185">Reference proteome</keyword>
<feature type="region of interest" description="Disordered" evidence="1">
    <location>
        <begin position="152"/>
        <end position="184"/>
    </location>
</feature>
<organism evidence="2 3">
    <name type="scientific">Protea cynaroides</name>
    <dbReference type="NCBI Taxonomy" id="273540"/>
    <lineage>
        <taxon>Eukaryota</taxon>
        <taxon>Viridiplantae</taxon>
        <taxon>Streptophyta</taxon>
        <taxon>Embryophyta</taxon>
        <taxon>Tracheophyta</taxon>
        <taxon>Spermatophyta</taxon>
        <taxon>Magnoliopsida</taxon>
        <taxon>Proteales</taxon>
        <taxon>Proteaceae</taxon>
        <taxon>Protea</taxon>
    </lineage>
</organism>
<dbReference type="AlphaFoldDB" id="A0A9Q0H9M3"/>
<protein>
    <submittedName>
        <fullName evidence="2">Uncharacterized protein</fullName>
    </submittedName>
</protein>
<evidence type="ECO:0000313" key="2">
    <source>
        <dbReference type="EMBL" id="KAJ4961814.1"/>
    </source>
</evidence>
<dbReference type="OrthoDB" id="1740536at2759"/>
<name>A0A9Q0H9M3_9MAGN</name>
<sequence>MLHRCERHAAANDTVNAATKREKGAKSVDKKRFDQLDKSSKGGEKNKKAKSEKETTGKIGYPGPPAYPDQKAYHPLNKPVSEIMHIKRNDPLMVRPPLMHTQPHERNPRRFCHHHNEHGYYTDDCRHLKALINDNIKNGYWEEFVDNSQIPDSKKIKTSKPTPNTYRLELSGGSGTRKYGDPDG</sequence>